<evidence type="ECO:0000256" key="5">
    <source>
        <dbReference type="ARBA" id="ARBA00023210"/>
    </source>
</evidence>
<name>A0ABT6PYG6_9PROT</name>
<evidence type="ECO:0000256" key="6">
    <source>
        <dbReference type="ARBA" id="ARBA00023306"/>
    </source>
</evidence>
<keyword evidence="12" id="KW-1185">Reference proteome</keyword>
<dbReference type="Proteomes" id="UP001431634">
    <property type="component" value="Unassembled WGS sequence"/>
</dbReference>
<dbReference type="InterPro" id="IPR036192">
    <property type="entry name" value="Cell_div_ZapA-like_sf"/>
</dbReference>
<dbReference type="SUPFAM" id="SSF102829">
    <property type="entry name" value="Cell division protein ZapA-like"/>
    <property type="match status" value="1"/>
</dbReference>
<evidence type="ECO:0000256" key="7">
    <source>
        <dbReference type="ARBA" id="ARBA00024910"/>
    </source>
</evidence>
<dbReference type="InterPro" id="IPR007838">
    <property type="entry name" value="Cell_div_ZapA-like"/>
</dbReference>
<keyword evidence="3" id="KW-0963">Cytoplasm</keyword>
<comment type="subcellular location">
    <subcellularLocation>
        <location evidence="1">Cytoplasm</location>
    </subcellularLocation>
</comment>
<proteinExistence type="predicted"/>
<protein>
    <recommendedName>
        <fullName evidence="2">Cell division protein ZapA</fullName>
    </recommendedName>
    <alternativeName>
        <fullName evidence="9">Z ring-associated protein ZapA</fullName>
    </alternativeName>
</protein>
<comment type="caution">
    <text evidence="11">The sequence shown here is derived from an EMBL/GenBank/DDBJ whole genome shotgun (WGS) entry which is preliminary data.</text>
</comment>
<dbReference type="Pfam" id="PF05164">
    <property type="entry name" value="ZapA"/>
    <property type="match status" value="1"/>
</dbReference>
<evidence type="ECO:0000256" key="10">
    <source>
        <dbReference type="SAM" id="Coils"/>
    </source>
</evidence>
<keyword evidence="10" id="KW-0175">Coiled coil</keyword>
<keyword evidence="5" id="KW-0717">Septation</keyword>
<feature type="coiled-coil region" evidence="10">
    <location>
        <begin position="63"/>
        <end position="113"/>
    </location>
</feature>
<comment type="subunit">
    <text evidence="8">Homodimer. Interacts with FtsZ.</text>
</comment>
<evidence type="ECO:0000256" key="2">
    <source>
        <dbReference type="ARBA" id="ARBA00015195"/>
    </source>
</evidence>
<evidence type="ECO:0000256" key="9">
    <source>
        <dbReference type="ARBA" id="ARBA00033158"/>
    </source>
</evidence>
<dbReference type="InterPro" id="IPR042233">
    <property type="entry name" value="Cell_div_ZapA_N"/>
</dbReference>
<reference evidence="11" key="1">
    <citation type="submission" date="2023-05" db="EMBL/GenBank/DDBJ databases">
        <title>Whole genome sequence of Commensalibacter sp.</title>
        <authorList>
            <person name="Charoenyingcharoen P."/>
            <person name="Yukphan P."/>
        </authorList>
    </citation>
    <scope>NUCLEOTIDE SEQUENCE</scope>
    <source>
        <strain evidence="11">TBRC 16381</strain>
    </source>
</reference>
<evidence type="ECO:0000256" key="4">
    <source>
        <dbReference type="ARBA" id="ARBA00022618"/>
    </source>
</evidence>
<keyword evidence="4 11" id="KW-0132">Cell division</keyword>
<gene>
    <name evidence="11" type="primary">zapA</name>
    <name evidence="11" type="ORF">QJV27_00670</name>
</gene>
<evidence type="ECO:0000256" key="8">
    <source>
        <dbReference type="ARBA" id="ARBA00026068"/>
    </source>
</evidence>
<evidence type="ECO:0000256" key="3">
    <source>
        <dbReference type="ARBA" id="ARBA00022490"/>
    </source>
</evidence>
<evidence type="ECO:0000256" key="1">
    <source>
        <dbReference type="ARBA" id="ARBA00004496"/>
    </source>
</evidence>
<dbReference type="PANTHER" id="PTHR34981">
    <property type="entry name" value="CELL DIVISION PROTEIN ZAPA"/>
    <property type="match status" value="1"/>
</dbReference>
<accession>A0ABT6PYG6</accession>
<organism evidence="11 12">
    <name type="scientific">Commensalibacter oyaizuii</name>
    <dbReference type="NCBI Taxonomy" id="3043873"/>
    <lineage>
        <taxon>Bacteria</taxon>
        <taxon>Pseudomonadati</taxon>
        <taxon>Pseudomonadota</taxon>
        <taxon>Alphaproteobacteria</taxon>
        <taxon>Acetobacterales</taxon>
        <taxon>Acetobacteraceae</taxon>
    </lineage>
</organism>
<dbReference type="GO" id="GO:0051301">
    <property type="term" value="P:cell division"/>
    <property type="evidence" value="ECO:0007669"/>
    <property type="project" value="UniProtKB-KW"/>
</dbReference>
<dbReference type="Gene3D" id="3.30.160.880">
    <property type="entry name" value="Cell division protein ZapA protomer, N-terminal domain"/>
    <property type="match status" value="1"/>
</dbReference>
<dbReference type="PANTHER" id="PTHR34981:SF1">
    <property type="entry name" value="CELL DIVISION PROTEIN ZAPA"/>
    <property type="match status" value="1"/>
</dbReference>
<dbReference type="EMBL" id="JASBAO010000001">
    <property type="protein sequence ID" value="MDI2089902.1"/>
    <property type="molecule type" value="Genomic_DNA"/>
</dbReference>
<evidence type="ECO:0000313" key="12">
    <source>
        <dbReference type="Proteomes" id="UP001431634"/>
    </source>
</evidence>
<comment type="function">
    <text evidence="7">Activator of cell division through the inhibition of FtsZ GTPase activity, therefore promoting FtsZ assembly into bundles of protofilaments necessary for the formation of the division Z ring. It is recruited early at mid-cell but it is not essential for cell division.</text>
</comment>
<evidence type="ECO:0000313" key="11">
    <source>
        <dbReference type="EMBL" id="MDI2089902.1"/>
    </source>
</evidence>
<dbReference type="RefSeq" id="WP_281447068.1">
    <property type="nucleotide sequence ID" value="NZ_JASBAO010000001.1"/>
</dbReference>
<keyword evidence="6" id="KW-0131">Cell cycle</keyword>
<sequence>MAQITISINGYGYTVGCGEGQEAHLQEMAKLVEAHIDLIRQIGGQSGEGKLLALASLLMADKLHDLEAYVQSLEKKVDEQKLKQLRKENNQLKKRLETLADRAEAIAEKLNIA</sequence>